<evidence type="ECO:0000313" key="3">
    <source>
        <dbReference type="Proteomes" id="UP000054477"/>
    </source>
</evidence>
<evidence type="ECO:0000313" key="2">
    <source>
        <dbReference type="EMBL" id="KIJ95047.1"/>
    </source>
</evidence>
<dbReference type="Proteomes" id="UP000054477">
    <property type="component" value="Unassembled WGS sequence"/>
</dbReference>
<feature type="region of interest" description="Disordered" evidence="1">
    <location>
        <begin position="1"/>
        <end position="28"/>
    </location>
</feature>
<proteinExistence type="predicted"/>
<name>A0A0C9XG05_9AGAR</name>
<reference evidence="2 3" key="1">
    <citation type="submission" date="2014-04" db="EMBL/GenBank/DDBJ databases">
        <authorList>
            <consortium name="DOE Joint Genome Institute"/>
            <person name="Kuo A."/>
            <person name="Kohler A."/>
            <person name="Nagy L.G."/>
            <person name="Floudas D."/>
            <person name="Copeland A."/>
            <person name="Barry K.W."/>
            <person name="Cichocki N."/>
            <person name="Veneault-Fourrey C."/>
            <person name="LaButti K."/>
            <person name="Lindquist E.A."/>
            <person name="Lipzen A."/>
            <person name="Lundell T."/>
            <person name="Morin E."/>
            <person name="Murat C."/>
            <person name="Sun H."/>
            <person name="Tunlid A."/>
            <person name="Henrissat B."/>
            <person name="Grigoriev I.V."/>
            <person name="Hibbett D.S."/>
            <person name="Martin F."/>
            <person name="Nordberg H.P."/>
            <person name="Cantor M.N."/>
            <person name="Hua S.X."/>
        </authorList>
    </citation>
    <scope>NUCLEOTIDE SEQUENCE [LARGE SCALE GENOMIC DNA]</scope>
    <source>
        <strain evidence="2 3">LaAM-08-1</strain>
    </source>
</reference>
<keyword evidence="3" id="KW-1185">Reference proteome</keyword>
<reference evidence="3" key="2">
    <citation type="submission" date="2015-01" db="EMBL/GenBank/DDBJ databases">
        <title>Evolutionary Origins and Diversification of the Mycorrhizal Mutualists.</title>
        <authorList>
            <consortium name="DOE Joint Genome Institute"/>
            <consortium name="Mycorrhizal Genomics Consortium"/>
            <person name="Kohler A."/>
            <person name="Kuo A."/>
            <person name="Nagy L.G."/>
            <person name="Floudas D."/>
            <person name="Copeland A."/>
            <person name="Barry K.W."/>
            <person name="Cichocki N."/>
            <person name="Veneault-Fourrey C."/>
            <person name="LaButti K."/>
            <person name="Lindquist E.A."/>
            <person name="Lipzen A."/>
            <person name="Lundell T."/>
            <person name="Morin E."/>
            <person name="Murat C."/>
            <person name="Riley R."/>
            <person name="Ohm R."/>
            <person name="Sun H."/>
            <person name="Tunlid A."/>
            <person name="Henrissat B."/>
            <person name="Grigoriev I.V."/>
            <person name="Hibbett D.S."/>
            <person name="Martin F."/>
        </authorList>
    </citation>
    <scope>NUCLEOTIDE SEQUENCE [LARGE SCALE GENOMIC DNA]</scope>
    <source>
        <strain evidence="3">LaAM-08-1</strain>
    </source>
</reference>
<accession>A0A0C9XG05</accession>
<gene>
    <name evidence="2" type="ORF">K443DRAFT_11659</name>
</gene>
<sequence>MAHDNNNVVTPRHRLLNEHPPRQQPMVAPTQLNATSGGEARITMTTLPSPSECAEGTATVIRPFPLPL</sequence>
<organism evidence="2 3">
    <name type="scientific">Laccaria amethystina LaAM-08-1</name>
    <dbReference type="NCBI Taxonomy" id="1095629"/>
    <lineage>
        <taxon>Eukaryota</taxon>
        <taxon>Fungi</taxon>
        <taxon>Dikarya</taxon>
        <taxon>Basidiomycota</taxon>
        <taxon>Agaricomycotina</taxon>
        <taxon>Agaricomycetes</taxon>
        <taxon>Agaricomycetidae</taxon>
        <taxon>Agaricales</taxon>
        <taxon>Agaricineae</taxon>
        <taxon>Hydnangiaceae</taxon>
        <taxon>Laccaria</taxon>
    </lineage>
</organism>
<evidence type="ECO:0000256" key="1">
    <source>
        <dbReference type="SAM" id="MobiDB-lite"/>
    </source>
</evidence>
<dbReference type="HOGENOM" id="CLU_2794322_0_0_1"/>
<dbReference type="EMBL" id="KN838769">
    <property type="protein sequence ID" value="KIJ95047.1"/>
    <property type="molecule type" value="Genomic_DNA"/>
</dbReference>
<protein>
    <submittedName>
        <fullName evidence="2">Uncharacterized protein</fullName>
    </submittedName>
</protein>
<dbReference type="AlphaFoldDB" id="A0A0C9XG05"/>